<accession>A0A8H7N579</accession>
<proteinExistence type="predicted"/>
<evidence type="ECO:0000313" key="1">
    <source>
        <dbReference type="EMBL" id="KAF9747237.1"/>
    </source>
</evidence>
<comment type="caution">
    <text evidence="1">The sequence shown here is derived from an EMBL/GenBank/DDBJ whole genome shotgun (WGS) entry which is preliminary data.</text>
</comment>
<dbReference type="Proteomes" id="UP000616885">
    <property type="component" value="Unassembled WGS sequence"/>
</dbReference>
<name>A0A8H7N579_BIOOC</name>
<evidence type="ECO:0000313" key="2">
    <source>
        <dbReference type="Proteomes" id="UP000616885"/>
    </source>
</evidence>
<protein>
    <submittedName>
        <fullName evidence="1">Uncharacterized protein</fullName>
    </submittedName>
</protein>
<gene>
    <name evidence="1" type="ORF">IM811_002571</name>
</gene>
<reference evidence="1" key="1">
    <citation type="submission" date="2020-10" db="EMBL/GenBank/DDBJ databases">
        <title>High-Quality Genome Resource of Clonostachys rosea strain S41 by Oxford Nanopore Long-Read Sequencing.</title>
        <authorList>
            <person name="Wang H."/>
        </authorList>
    </citation>
    <scope>NUCLEOTIDE SEQUENCE</scope>
    <source>
        <strain evidence="1">S41</strain>
    </source>
</reference>
<sequence>MTLYIQRGRAIVDDRLCNRDVWFDKRTLNHCLVVGQVLYFPCPVTPSLQLPTGWMQSTLHLMQITGVRLVIDRNWLLPLGTTKTRSLAQASIQGPKLDLQPRNCPSPALLTILYWDREFQLPDIQVPLPL</sequence>
<organism evidence="1 2">
    <name type="scientific">Bionectria ochroleuca</name>
    <name type="common">Gliocladium roseum</name>
    <dbReference type="NCBI Taxonomy" id="29856"/>
    <lineage>
        <taxon>Eukaryota</taxon>
        <taxon>Fungi</taxon>
        <taxon>Dikarya</taxon>
        <taxon>Ascomycota</taxon>
        <taxon>Pezizomycotina</taxon>
        <taxon>Sordariomycetes</taxon>
        <taxon>Hypocreomycetidae</taxon>
        <taxon>Hypocreales</taxon>
        <taxon>Bionectriaceae</taxon>
        <taxon>Clonostachys</taxon>
    </lineage>
</organism>
<dbReference type="EMBL" id="JADCTT010000010">
    <property type="protein sequence ID" value="KAF9747237.1"/>
    <property type="molecule type" value="Genomic_DNA"/>
</dbReference>
<dbReference type="AlphaFoldDB" id="A0A8H7N579"/>